<dbReference type="Gene3D" id="3.40.50.1110">
    <property type="entry name" value="SGNH hydrolase"/>
    <property type="match status" value="1"/>
</dbReference>
<evidence type="ECO:0000256" key="1">
    <source>
        <dbReference type="SAM" id="SignalP"/>
    </source>
</evidence>
<evidence type="ECO:0000313" key="3">
    <source>
        <dbReference type="EMBL" id="VFU07956.1"/>
    </source>
</evidence>
<dbReference type="Pfam" id="PF13472">
    <property type="entry name" value="Lipase_GDSL_2"/>
    <property type="match status" value="1"/>
</dbReference>
<organism evidence="3 4">
    <name type="scientific">Methylocella tundrae</name>
    <dbReference type="NCBI Taxonomy" id="227605"/>
    <lineage>
        <taxon>Bacteria</taxon>
        <taxon>Pseudomonadati</taxon>
        <taxon>Pseudomonadota</taxon>
        <taxon>Alphaproteobacteria</taxon>
        <taxon>Hyphomicrobiales</taxon>
        <taxon>Beijerinckiaceae</taxon>
        <taxon>Methylocella</taxon>
    </lineage>
</organism>
<evidence type="ECO:0000259" key="2">
    <source>
        <dbReference type="Pfam" id="PF13472"/>
    </source>
</evidence>
<feature type="signal peptide" evidence="1">
    <location>
        <begin position="1"/>
        <end position="23"/>
    </location>
</feature>
<dbReference type="Proteomes" id="UP000294360">
    <property type="component" value="Chromosome"/>
</dbReference>
<dbReference type="OrthoDB" id="7542176at2"/>
<proteinExistence type="predicted"/>
<dbReference type="InterPro" id="IPR036514">
    <property type="entry name" value="SGNH_hydro_sf"/>
</dbReference>
<evidence type="ECO:0000313" key="4">
    <source>
        <dbReference type="Proteomes" id="UP000294360"/>
    </source>
</evidence>
<dbReference type="CDD" id="cd00229">
    <property type="entry name" value="SGNH_hydrolase"/>
    <property type="match status" value="1"/>
</dbReference>
<feature type="chain" id="PRO_5020362292" description="SGNH hydrolase-type esterase domain-containing protein" evidence="1">
    <location>
        <begin position="24"/>
        <end position="598"/>
    </location>
</feature>
<dbReference type="RefSeq" id="WP_134487662.1">
    <property type="nucleotide sequence ID" value="NZ_LR536450.1"/>
</dbReference>
<feature type="domain" description="SGNH hydrolase-type esterase" evidence="2">
    <location>
        <begin position="365"/>
        <end position="479"/>
    </location>
</feature>
<dbReference type="AlphaFoldDB" id="A0A4U8YX76"/>
<dbReference type="GO" id="GO:0016788">
    <property type="term" value="F:hydrolase activity, acting on ester bonds"/>
    <property type="evidence" value="ECO:0007669"/>
    <property type="project" value="UniProtKB-ARBA"/>
</dbReference>
<dbReference type="EMBL" id="LR536450">
    <property type="protein sequence ID" value="VFU07956.1"/>
    <property type="molecule type" value="Genomic_DNA"/>
</dbReference>
<gene>
    <name evidence="3" type="ORF">MTUNDRAET4_1063</name>
</gene>
<sequence length="598" mass="60864">MLLIKRILALATAIVLGSQLAIAGATSSYVPQAETLGATLRRLASAAAHKNPYNQPQLLGAQPSIQLTGAYPGNAAVVAAGTLYSNAGHIYYAAVGGTTGTSTAPTGTNRTLAYPDGSITWLYYGLAAGDIVSNGGYLFQVVTPGVPATTGSGPTPGSLSDGTITWAMIGLQTSPVLTQINTHNAALTNVYNPVGGLSNNSLVPDGPNTANGSVFRWEGGWPVVQSSGFGVFPAGPDISPVTGNCNAQTAYSGLQIQCNYESVEFVAEAAIVEINTINTGTYAIQVDGQYIKSGAGPNTVGGATLVSVYSGGNARITLDFTNIGGRAAHTIKLEMTAYNLLRQVSVGPYDYITYPNQSDNFGVAFVGSSLTAGTGATGTYSSWSNVFRQLVGLPDAANFAIGGTGLLNPGTSTPYISHFMADLSRYAAFRGAPKVIFVEADINDVSYGSTAAQITTAATTLIKTLRAAYPGGPKGTLIVGVASQNVGQGGGSLGTCGTAIQCEAAVQAAFTAQAASGDQYIGFIPNYGVPTPPGPVLTGTGHQTTLDGTCNGANATGSTAGNNYIDLSSSGPHPNDCGYMVWAKAIVAAYRAIINALP</sequence>
<name>A0A4U8YX76_METTU</name>
<dbReference type="InterPro" id="IPR013830">
    <property type="entry name" value="SGNH_hydro"/>
</dbReference>
<accession>A0A4U8YX76</accession>
<dbReference type="KEGG" id="mtun:MTUNDRAET4_1063"/>
<dbReference type="SUPFAM" id="SSF52266">
    <property type="entry name" value="SGNH hydrolase"/>
    <property type="match status" value="1"/>
</dbReference>
<keyword evidence="1" id="KW-0732">Signal</keyword>
<protein>
    <recommendedName>
        <fullName evidence="2">SGNH hydrolase-type esterase domain-containing protein</fullName>
    </recommendedName>
</protein>
<reference evidence="3 4" key="1">
    <citation type="submission" date="2019-03" db="EMBL/GenBank/DDBJ databases">
        <authorList>
            <person name="Kox A.R. M."/>
        </authorList>
    </citation>
    <scope>NUCLEOTIDE SEQUENCE [LARGE SCALE GENOMIC DNA]</scope>
    <source>
        <strain evidence="3">MTUNDRAET4 annotated genome</strain>
    </source>
</reference>